<name>X1EB32_9ZZZZ</name>
<gene>
    <name evidence="1" type="ORF">S01H4_66019</name>
</gene>
<reference evidence="1" key="1">
    <citation type="journal article" date="2014" name="Front. Microbiol.">
        <title>High frequency of phylogenetically diverse reductive dehalogenase-homologous genes in deep subseafloor sedimentary metagenomes.</title>
        <authorList>
            <person name="Kawai M."/>
            <person name="Futagami T."/>
            <person name="Toyoda A."/>
            <person name="Takaki Y."/>
            <person name="Nishi S."/>
            <person name="Hori S."/>
            <person name="Arai W."/>
            <person name="Tsubouchi T."/>
            <person name="Morono Y."/>
            <person name="Uchiyama I."/>
            <person name="Ito T."/>
            <person name="Fujiyama A."/>
            <person name="Inagaki F."/>
            <person name="Takami H."/>
        </authorList>
    </citation>
    <scope>NUCLEOTIDE SEQUENCE</scope>
    <source>
        <strain evidence="1">Expedition CK06-06</strain>
    </source>
</reference>
<protein>
    <submittedName>
        <fullName evidence="1">Uncharacterized protein</fullName>
    </submittedName>
</protein>
<feature type="non-terminal residue" evidence="1">
    <location>
        <position position="1"/>
    </location>
</feature>
<organism evidence="1">
    <name type="scientific">marine sediment metagenome</name>
    <dbReference type="NCBI Taxonomy" id="412755"/>
    <lineage>
        <taxon>unclassified sequences</taxon>
        <taxon>metagenomes</taxon>
        <taxon>ecological metagenomes</taxon>
    </lineage>
</organism>
<sequence>PSDGKTLLHYSSAYNTGRMIARILTSEKSIGKSYTCAHNVINTQDDYIKLIAGVVGVEPNIVHIPAEYLLKMGNKEINNSLITELTQYN</sequence>
<proteinExistence type="predicted"/>
<feature type="non-terminal residue" evidence="1">
    <location>
        <position position="89"/>
    </location>
</feature>
<evidence type="ECO:0000313" key="1">
    <source>
        <dbReference type="EMBL" id="GAH30461.1"/>
    </source>
</evidence>
<accession>X1EB32</accession>
<dbReference type="AlphaFoldDB" id="X1EB32"/>
<comment type="caution">
    <text evidence="1">The sequence shown here is derived from an EMBL/GenBank/DDBJ whole genome shotgun (WGS) entry which is preliminary data.</text>
</comment>
<dbReference type="SUPFAM" id="SSF51735">
    <property type="entry name" value="NAD(P)-binding Rossmann-fold domains"/>
    <property type="match status" value="1"/>
</dbReference>
<dbReference type="InterPro" id="IPR036291">
    <property type="entry name" value="NAD(P)-bd_dom_sf"/>
</dbReference>
<dbReference type="EMBL" id="BART01040657">
    <property type="protein sequence ID" value="GAH30461.1"/>
    <property type="molecule type" value="Genomic_DNA"/>
</dbReference>